<sequence>MERLPRMLYHTFSSAQHLCVVASDSFLLNKYQQGYIVLYPTSALASVWHGQSMRHDLSPLALCAAQGVPSSRATALHSPPKPAGLPYIPIYLHFLFRTTLRNGELQTMLINVM</sequence>
<organism evidence="1 2">
    <name type="scientific">Hohenbuehelia grisea</name>
    <dbReference type="NCBI Taxonomy" id="104357"/>
    <lineage>
        <taxon>Eukaryota</taxon>
        <taxon>Fungi</taxon>
        <taxon>Dikarya</taxon>
        <taxon>Basidiomycota</taxon>
        <taxon>Agaricomycotina</taxon>
        <taxon>Agaricomycetes</taxon>
        <taxon>Agaricomycetidae</taxon>
        <taxon>Agaricales</taxon>
        <taxon>Pleurotineae</taxon>
        <taxon>Pleurotaceae</taxon>
        <taxon>Hohenbuehelia</taxon>
    </lineage>
</organism>
<reference evidence="2" key="1">
    <citation type="submission" date="2024-06" db="EMBL/GenBank/DDBJ databases">
        <title>Multi-omics analyses provide insights into the biosynthesis of the anticancer antibiotic pleurotin in Hohenbuehelia grisea.</title>
        <authorList>
            <person name="Weaver J.A."/>
            <person name="Alberti F."/>
        </authorList>
    </citation>
    <scope>NUCLEOTIDE SEQUENCE [LARGE SCALE GENOMIC DNA]</scope>
    <source>
        <strain evidence="2">T-177</strain>
    </source>
</reference>
<dbReference type="EMBL" id="JASNQZ010000004">
    <property type="protein sequence ID" value="KAL0957821.1"/>
    <property type="molecule type" value="Genomic_DNA"/>
</dbReference>
<protein>
    <submittedName>
        <fullName evidence="1">Uncharacterized protein</fullName>
    </submittedName>
</protein>
<accession>A0ABR3JRX0</accession>
<evidence type="ECO:0000313" key="1">
    <source>
        <dbReference type="EMBL" id="KAL0957821.1"/>
    </source>
</evidence>
<keyword evidence="2" id="KW-1185">Reference proteome</keyword>
<proteinExistence type="predicted"/>
<dbReference type="Proteomes" id="UP001556367">
    <property type="component" value="Unassembled WGS sequence"/>
</dbReference>
<gene>
    <name evidence="1" type="ORF">HGRIS_000008</name>
</gene>
<evidence type="ECO:0000313" key="2">
    <source>
        <dbReference type="Proteomes" id="UP001556367"/>
    </source>
</evidence>
<name>A0ABR3JRX0_9AGAR</name>
<comment type="caution">
    <text evidence="1">The sequence shown here is derived from an EMBL/GenBank/DDBJ whole genome shotgun (WGS) entry which is preliminary data.</text>
</comment>